<dbReference type="Proteomes" id="UP000054636">
    <property type="component" value="Unassembled WGS sequence"/>
</dbReference>
<accession>A0A0W8CRT3</accession>
<dbReference type="GO" id="GO:0001682">
    <property type="term" value="P:tRNA 5'-leader removal"/>
    <property type="evidence" value="ECO:0007669"/>
    <property type="project" value="InterPro"/>
</dbReference>
<dbReference type="GO" id="GO:0000171">
    <property type="term" value="F:ribonuclease MRP activity"/>
    <property type="evidence" value="ECO:0007669"/>
    <property type="project" value="TreeGrafter"/>
</dbReference>
<dbReference type="AlphaFoldDB" id="A0A0W8CRT3"/>
<dbReference type="GO" id="GO:0000172">
    <property type="term" value="C:ribonuclease MRP complex"/>
    <property type="evidence" value="ECO:0007669"/>
    <property type="project" value="TreeGrafter"/>
</dbReference>
<gene>
    <name evidence="2" type="ORF">AM588_10001325</name>
</gene>
<dbReference type="PANTHER" id="PTHR15396:SF1">
    <property type="entry name" value="RIBONUCLEASE P PROTEIN SUBUNIT P40"/>
    <property type="match status" value="1"/>
</dbReference>
<name>A0A0W8CRT3_PHYNI</name>
<feature type="region of interest" description="Disordered" evidence="1">
    <location>
        <begin position="1"/>
        <end position="27"/>
    </location>
</feature>
<evidence type="ECO:0000313" key="3">
    <source>
        <dbReference type="Proteomes" id="UP000054636"/>
    </source>
</evidence>
<comment type="caution">
    <text evidence="2">The sequence shown here is derived from an EMBL/GenBank/DDBJ whole genome shotgun (WGS) entry which is preliminary data.</text>
</comment>
<sequence>MVSGGKKPRRQRRARLQGPGALLQSSSDTAYPSSRLLVWHSHFTHAASRHESVINGHAVNQQLEVYLPSKAGKAAAQSLQWETGFYYEIKAPVDMFLSPTFIREYLTDGGAVFMVAKNAPVDASQSAMLLPSGQLLLLVDVETYQQLGIVGEKYGKSIPTTSRSAHVKRAQKYVITLDLTSSAFTEEGGNTFRDRVRKCLNSKLEDLDMLLCAYNQRGSARTILFGDDDQIPRSRVELNAKITTFSDVFLPKFDAFYTELGANEEHAEEDGDTLRTSLQEAYDWLGLVACGLTDLLQRQKPEEYVSTFTGIPDSFECEPDSEITTVRWRGLLAAPFCSTIVEKVQRAVNSGELPWAAVTVWGFPDVFVSWVQSKTSKSSKGESESQRREHGYLGNGSNNYTLLMLPNDEYFMLQALGPTTPLCRYSRGSIIVC</sequence>
<organism evidence="2 3">
    <name type="scientific">Phytophthora nicotianae</name>
    <name type="common">Potato buckeye rot agent</name>
    <name type="synonym">Phytophthora parasitica</name>
    <dbReference type="NCBI Taxonomy" id="4792"/>
    <lineage>
        <taxon>Eukaryota</taxon>
        <taxon>Sar</taxon>
        <taxon>Stramenopiles</taxon>
        <taxon>Oomycota</taxon>
        <taxon>Peronosporomycetes</taxon>
        <taxon>Peronosporales</taxon>
        <taxon>Peronosporaceae</taxon>
        <taxon>Phytophthora</taxon>
    </lineage>
</organism>
<evidence type="ECO:0000313" key="2">
    <source>
        <dbReference type="EMBL" id="KUF86846.1"/>
    </source>
</evidence>
<reference evidence="2 3" key="1">
    <citation type="submission" date="2015-11" db="EMBL/GenBank/DDBJ databases">
        <title>Genomes and virulence difference between two physiological races of Phytophthora nicotianae.</title>
        <authorList>
            <person name="Liu H."/>
            <person name="Ma X."/>
            <person name="Yu H."/>
            <person name="Fang D."/>
            <person name="Li Y."/>
            <person name="Wang X."/>
            <person name="Wang W."/>
            <person name="Dong Y."/>
            <person name="Xiao B."/>
        </authorList>
    </citation>
    <scope>NUCLEOTIDE SEQUENCE [LARGE SCALE GENOMIC DNA]</scope>
    <source>
        <strain evidence="3">race 1</strain>
    </source>
</reference>
<dbReference type="Pfam" id="PF08584">
    <property type="entry name" value="Ribonuc_P_40"/>
    <property type="match status" value="1"/>
</dbReference>
<feature type="compositionally biased region" description="Basic residues" evidence="1">
    <location>
        <begin position="1"/>
        <end position="15"/>
    </location>
</feature>
<protein>
    <submittedName>
        <fullName evidence="2">Uncharacterized protein</fullName>
    </submittedName>
</protein>
<dbReference type="PANTHER" id="PTHR15396">
    <property type="entry name" value="RIBONUCLEASE P PROTEIN SUBUNIT P40"/>
    <property type="match status" value="1"/>
</dbReference>
<evidence type="ECO:0000256" key="1">
    <source>
        <dbReference type="SAM" id="MobiDB-lite"/>
    </source>
</evidence>
<dbReference type="GO" id="GO:0004526">
    <property type="term" value="F:ribonuclease P activity"/>
    <property type="evidence" value="ECO:0007669"/>
    <property type="project" value="TreeGrafter"/>
</dbReference>
<dbReference type="EMBL" id="LNFP01001297">
    <property type="protein sequence ID" value="KUF86846.1"/>
    <property type="molecule type" value="Genomic_DNA"/>
</dbReference>
<dbReference type="GO" id="GO:0030681">
    <property type="term" value="C:multimeric ribonuclease P complex"/>
    <property type="evidence" value="ECO:0007669"/>
    <property type="project" value="TreeGrafter"/>
</dbReference>
<dbReference type="InterPro" id="IPR013893">
    <property type="entry name" value="RNase_P_Rpp40"/>
</dbReference>
<proteinExistence type="predicted"/>
<dbReference type="GO" id="GO:0000447">
    <property type="term" value="P:endonucleolytic cleavage in ITS1 to separate SSU-rRNA from 5.8S rRNA and LSU-rRNA from tricistronic rRNA transcript (SSU-rRNA, 5.8S rRNA, LSU-rRNA)"/>
    <property type="evidence" value="ECO:0007669"/>
    <property type="project" value="TreeGrafter"/>
</dbReference>